<evidence type="ECO:0000313" key="3">
    <source>
        <dbReference type="Proteomes" id="UP000325780"/>
    </source>
</evidence>
<evidence type="ECO:0000256" key="1">
    <source>
        <dbReference type="SAM" id="SignalP"/>
    </source>
</evidence>
<dbReference type="Proteomes" id="UP000325780">
    <property type="component" value="Unassembled WGS sequence"/>
</dbReference>
<protein>
    <submittedName>
        <fullName evidence="2">Uncharacterized protein</fullName>
    </submittedName>
</protein>
<reference evidence="2 3" key="1">
    <citation type="submission" date="2019-04" db="EMBL/GenBank/DDBJ databases">
        <title>Friends and foes A comparative genomics study of 23 Aspergillus species from section Flavi.</title>
        <authorList>
            <consortium name="DOE Joint Genome Institute"/>
            <person name="Kjaerbolling I."/>
            <person name="Vesth T."/>
            <person name="Frisvad J.C."/>
            <person name="Nybo J.L."/>
            <person name="Theobald S."/>
            <person name="Kildgaard S."/>
            <person name="Isbrandt T."/>
            <person name="Kuo A."/>
            <person name="Sato A."/>
            <person name="Lyhne E.K."/>
            <person name="Kogle M.E."/>
            <person name="Wiebenga A."/>
            <person name="Kun R.S."/>
            <person name="Lubbers R.J."/>
            <person name="Makela M.R."/>
            <person name="Barry K."/>
            <person name="Chovatia M."/>
            <person name="Clum A."/>
            <person name="Daum C."/>
            <person name="Haridas S."/>
            <person name="He G."/>
            <person name="LaButti K."/>
            <person name="Lipzen A."/>
            <person name="Mondo S."/>
            <person name="Riley R."/>
            <person name="Salamov A."/>
            <person name="Simmons B.A."/>
            <person name="Magnuson J.K."/>
            <person name="Henrissat B."/>
            <person name="Mortensen U.H."/>
            <person name="Larsen T.O."/>
            <person name="Devries R.P."/>
            <person name="Grigoriev I.V."/>
            <person name="Machida M."/>
            <person name="Baker S.E."/>
            <person name="Andersen M.R."/>
        </authorList>
    </citation>
    <scope>NUCLEOTIDE SEQUENCE [LARGE SCALE GENOMIC DNA]</scope>
    <source>
        <strain evidence="2 3">IBT 18842</strain>
    </source>
</reference>
<dbReference type="OrthoDB" id="4726568at2759"/>
<accession>A0A5N6U795</accession>
<keyword evidence="3" id="KW-1185">Reference proteome</keyword>
<sequence length="350" mass="38761">MRLLPVAAALLSMSQLGLAAPVTEDAALAAISKDLDINELNSLVLRSPNDAHNTLAHLENRDTCTRSGIMIRIIKSTTAQLAFLNIGANIAAEICEHYHDDNCAFWVKIIKYALNAVFLAAQTHGQADGSVGVSPDAEQQSIQRRALESAFADTLGGLLRESGYDYDHMEHFEASGSNYQKRDSDEPDLQHRYIVRGMKNEEFTHDIAFNHYSNEDVVLHLGGMNETLSSDPHADLEKRFSQVGFKVTFATKKASSLSQADQEQMSESIAKDWQVRAASGSTKDYIGFVEDGHTADFYYRIIPEVEGFGLNYESVDVTVGILEDIVEIYEIIIDLFYPYIRKDGSPNGVS</sequence>
<evidence type="ECO:0000313" key="2">
    <source>
        <dbReference type="EMBL" id="KAE8154523.1"/>
    </source>
</evidence>
<keyword evidence="1" id="KW-0732">Signal</keyword>
<organism evidence="2 3">
    <name type="scientific">Aspergillus avenaceus</name>
    <dbReference type="NCBI Taxonomy" id="36643"/>
    <lineage>
        <taxon>Eukaryota</taxon>
        <taxon>Fungi</taxon>
        <taxon>Dikarya</taxon>
        <taxon>Ascomycota</taxon>
        <taxon>Pezizomycotina</taxon>
        <taxon>Eurotiomycetes</taxon>
        <taxon>Eurotiomycetidae</taxon>
        <taxon>Eurotiales</taxon>
        <taxon>Aspergillaceae</taxon>
        <taxon>Aspergillus</taxon>
        <taxon>Aspergillus subgen. Circumdati</taxon>
    </lineage>
</organism>
<feature type="signal peptide" evidence="1">
    <location>
        <begin position="1"/>
        <end position="19"/>
    </location>
</feature>
<name>A0A5N6U795_ASPAV</name>
<gene>
    <name evidence="2" type="ORF">BDV25DRAFT_135694</name>
</gene>
<dbReference type="EMBL" id="ML742028">
    <property type="protein sequence ID" value="KAE8154523.1"/>
    <property type="molecule type" value="Genomic_DNA"/>
</dbReference>
<proteinExistence type="predicted"/>
<feature type="chain" id="PRO_5025071058" evidence="1">
    <location>
        <begin position="20"/>
        <end position="350"/>
    </location>
</feature>
<dbReference type="AlphaFoldDB" id="A0A5N6U795"/>